<comment type="function">
    <text evidence="1">Component of the cytochrome b6-f complex, which mediates electron transfer between photosystem II (PSII) and photosystem I (PSI), cyclic electron flow around PSI, and state transitions.</text>
</comment>
<keyword evidence="14" id="KW-1185">Reference proteome</keyword>
<dbReference type="KEGG" id="apro:F751_4099"/>
<reference evidence="13 14" key="1">
    <citation type="journal article" date="2014" name="BMC Genomics">
        <title>Oil accumulation mechanisms of the oleaginous microalga Chlorella protothecoides revealed through its genome, transcriptomes, and proteomes.</title>
        <authorList>
            <person name="Gao C."/>
            <person name="Wang Y."/>
            <person name="Shen Y."/>
            <person name="Yan D."/>
            <person name="He X."/>
            <person name="Dai J."/>
            <person name="Wu Q."/>
        </authorList>
    </citation>
    <scope>NUCLEOTIDE SEQUENCE [LARGE SCALE GENOMIC DNA]</scope>
    <source>
        <strain evidence="13 14">0710</strain>
    </source>
</reference>
<dbReference type="AlphaFoldDB" id="A0A087ST81"/>
<keyword evidence="5 12" id="KW-0812">Transmembrane</keyword>
<dbReference type="GO" id="GO:0016020">
    <property type="term" value="C:membrane"/>
    <property type="evidence" value="ECO:0007669"/>
    <property type="project" value="UniProtKB-SubCell"/>
</dbReference>
<protein>
    <recommendedName>
        <fullName evidence="10">Cytochrome b6-f complex subunit PetN</fullName>
    </recommendedName>
    <alternativeName>
        <fullName evidence="11">Cytochrome b6-f complex subunit VIII</fullName>
    </alternativeName>
</protein>
<dbReference type="Proteomes" id="UP000028924">
    <property type="component" value="Unassembled WGS sequence"/>
</dbReference>
<dbReference type="InterPro" id="IPR036143">
    <property type="entry name" value="Cytochr_b6-f_cplx_su8_sf"/>
</dbReference>
<comment type="subunit">
    <text evidence="9">The 4 large subunits of the cytochrome b6-f complex are cytochrome b6, subunit IV (17 kDa polypeptide, PetD), cytochrome f and the Rieske protein, while the 4 small subunits are PetG, PetL, PetM and PetN. The complex functions as a dimer.</text>
</comment>
<keyword evidence="7 12" id="KW-1133">Transmembrane helix</keyword>
<evidence type="ECO:0000313" key="13">
    <source>
        <dbReference type="EMBL" id="KFM28935.1"/>
    </source>
</evidence>
<evidence type="ECO:0000256" key="11">
    <source>
        <dbReference type="ARBA" id="ARBA00031982"/>
    </source>
</evidence>
<dbReference type="RefSeq" id="XP_011401984.1">
    <property type="nucleotide sequence ID" value="XM_011403682.1"/>
</dbReference>
<dbReference type="OrthoDB" id="567503at2759"/>
<comment type="subcellular location">
    <subcellularLocation>
        <location evidence="2">Membrane</location>
        <topology evidence="2">Single-pass membrane protein</topology>
    </subcellularLocation>
</comment>
<evidence type="ECO:0000256" key="1">
    <source>
        <dbReference type="ARBA" id="ARBA00003068"/>
    </source>
</evidence>
<keyword evidence="6" id="KW-0249">Electron transport</keyword>
<dbReference type="GO" id="GO:0009512">
    <property type="term" value="C:cytochrome b6f complex"/>
    <property type="evidence" value="ECO:0007669"/>
    <property type="project" value="InterPro"/>
</dbReference>
<name>A0A087ST81_AUXPR</name>
<evidence type="ECO:0000313" key="14">
    <source>
        <dbReference type="Proteomes" id="UP000028924"/>
    </source>
</evidence>
<organism evidence="13 14">
    <name type="scientific">Auxenochlorella protothecoides</name>
    <name type="common">Green microalga</name>
    <name type="synonym">Chlorella protothecoides</name>
    <dbReference type="NCBI Taxonomy" id="3075"/>
    <lineage>
        <taxon>Eukaryota</taxon>
        <taxon>Viridiplantae</taxon>
        <taxon>Chlorophyta</taxon>
        <taxon>core chlorophytes</taxon>
        <taxon>Trebouxiophyceae</taxon>
        <taxon>Chlorellales</taxon>
        <taxon>Chlorellaceae</taxon>
        <taxon>Auxenochlorella</taxon>
    </lineage>
</organism>
<evidence type="ECO:0000256" key="5">
    <source>
        <dbReference type="ARBA" id="ARBA00022692"/>
    </source>
</evidence>
<evidence type="ECO:0000256" key="3">
    <source>
        <dbReference type="ARBA" id="ARBA00010969"/>
    </source>
</evidence>
<sequence>MLLAPAALAAQEHMMLAEGEPILVQVGWAATCVIFTFSISLVVWGRSGL</sequence>
<dbReference type="EMBL" id="KL662184">
    <property type="protein sequence ID" value="KFM28935.1"/>
    <property type="molecule type" value="Genomic_DNA"/>
</dbReference>
<dbReference type="GO" id="GO:0017004">
    <property type="term" value="P:cytochrome complex assembly"/>
    <property type="evidence" value="ECO:0007669"/>
    <property type="project" value="InterPro"/>
</dbReference>
<evidence type="ECO:0000256" key="4">
    <source>
        <dbReference type="ARBA" id="ARBA00022448"/>
    </source>
</evidence>
<dbReference type="eggNOG" id="ENOG502SX6V">
    <property type="taxonomic scope" value="Eukaryota"/>
</dbReference>
<feature type="transmembrane region" description="Helical" evidence="12">
    <location>
        <begin position="27"/>
        <end position="45"/>
    </location>
</feature>
<evidence type="ECO:0000256" key="9">
    <source>
        <dbReference type="ARBA" id="ARBA00025834"/>
    </source>
</evidence>
<evidence type="ECO:0000256" key="12">
    <source>
        <dbReference type="SAM" id="Phobius"/>
    </source>
</evidence>
<evidence type="ECO:0000256" key="2">
    <source>
        <dbReference type="ARBA" id="ARBA00004167"/>
    </source>
</evidence>
<accession>A0A087ST81</accession>
<dbReference type="SUPFAM" id="SSF103451">
    <property type="entry name" value="PetN subunit of the cytochrome b6f complex"/>
    <property type="match status" value="1"/>
</dbReference>
<dbReference type="InterPro" id="IPR005497">
    <property type="entry name" value="Cytochrome_b6-f_cplx_su8"/>
</dbReference>
<evidence type="ECO:0000256" key="10">
    <source>
        <dbReference type="ARBA" id="ARBA00031459"/>
    </source>
</evidence>
<comment type="similarity">
    <text evidence="3">Belongs to the PetN family.</text>
</comment>
<evidence type="ECO:0000256" key="7">
    <source>
        <dbReference type="ARBA" id="ARBA00022989"/>
    </source>
</evidence>
<dbReference type="HAMAP" id="MF_00395">
    <property type="entry name" value="Cytb6_f_PetN"/>
    <property type="match status" value="1"/>
</dbReference>
<keyword evidence="4" id="KW-0813">Transport</keyword>
<proteinExistence type="inferred from homology"/>
<evidence type="ECO:0000256" key="8">
    <source>
        <dbReference type="ARBA" id="ARBA00023136"/>
    </source>
</evidence>
<evidence type="ECO:0000256" key="6">
    <source>
        <dbReference type="ARBA" id="ARBA00022982"/>
    </source>
</evidence>
<keyword evidence="8 12" id="KW-0472">Membrane</keyword>
<dbReference type="GeneID" id="23615490"/>
<dbReference type="Pfam" id="PF03742">
    <property type="entry name" value="PetN"/>
    <property type="match status" value="1"/>
</dbReference>
<gene>
    <name evidence="13" type="ORF">F751_4099</name>
</gene>
<dbReference type="STRING" id="3075.A0A087ST81"/>